<reference evidence="1" key="1">
    <citation type="submission" date="2022-02" db="EMBL/GenBank/DDBJ databases">
        <authorList>
            <person name="Li L."/>
            <person name="Wang X."/>
        </authorList>
    </citation>
    <scope>NUCLEOTIDE SEQUENCE</scope>
</reference>
<accession>A0AAE9KEL0</accession>
<dbReference type="Proteomes" id="UP000831341">
    <property type="component" value="Segment"/>
</dbReference>
<dbReference type="EMBL" id="OM864357">
    <property type="protein sequence ID" value="UOL48229.1"/>
    <property type="molecule type" value="Genomic_DNA"/>
</dbReference>
<protein>
    <submittedName>
        <fullName evidence="1">Uncharacterized protein</fullName>
    </submittedName>
</protein>
<sequence length="72" mass="8376">MKAIMIYPGHALWFGWCNQVQEYNFSVLIFSDRDTEQEHPLDIVDTNTEMAARTLLDAVNLGIITDWRQLYG</sequence>
<evidence type="ECO:0000313" key="1">
    <source>
        <dbReference type="EMBL" id="UOL48229.1"/>
    </source>
</evidence>
<proteinExistence type="predicted"/>
<evidence type="ECO:0000313" key="2">
    <source>
        <dbReference type="Proteomes" id="UP000831341"/>
    </source>
</evidence>
<name>A0AAE9KEL0_9CAUD</name>
<organism evidence="1 2">
    <name type="scientific">Escherichia phage ZH5</name>
    <dbReference type="NCBI Taxonomy" id="2924930"/>
    <lineage>
        <taxon>Viruses</taxon>
        <taxon>Duplodnaviria</taxon>
        <taxon>Heunggongvirae</taxon>
        <taxon>Uroviricota</taxon>
        <taxon>Caudoviricetes</taxon>
        <taxon>Autographivirales</taxon>
        <taxon>Autoscriptoviridae</taxon>
        <taxon>Slopekvirinae</taxon>
        <taxon>Drulisvirus</taxon>
        <taxon>Drulisvirus ZH5</taxon>
    </lineage>
</organism>
<keyword evidence="2" id="KW-1185">Reference proteome</keyword>